<dbReference type="AlphaFoldDB" id="A0A506PJD0"/>
<dbReference type="RefSeq" id="WP_140990985.1">
    <property type="nucleotide sequence ID" value="NZ_VHIQ01000006.1"/>
</dbReference>
<dbReference type="Proteomes" id="UP000317332">
    <property type="component" value="Unassembled WGS sequence"/>
</dbReference>
<proteinExistence type="predicted"/>
<dbReference type="Gene3D" id="2.70.70.10">
    <property type="entry name" value="Glucose Permease (Domain IIA)"/>
    <property type="match status" value="1"/>
</dbReference>
<protein>
    <submittedName>
        <fullName evidence="2">M23 family metallopeptidase</fullName>
    </submittedName>
</protein>
<feature type="domain" description="M23ase beta-sheet core" evidence="1">
    <location>
        <begin position="127"/>
        <end position="168"/>
    </location>
</feature>
<name>A0A506PJD0_9FLAO</name>
<sequence length="564" mass="64410">MKYWFIVLLSIQLAVSQNPYPQDYFNSPLEIPIILSGTFGELRNNHFHSGMDIKTQQTEGLKVLAAADGYVSRIKIAHYGYGKALYITHPNGYTTVYAHLQKLAPKLEAYLKKEQYQREIFEIELFPVANELQVTQGEVIAYSGNTGSSGGPHLHYEIRDNLERPINPMLFGLIPRDSKAPVIQNIYVYPKDKYSYINGKNQRKELRIIPKANNEYEIEPFTAFGTIGFGITSHDLLDLAANKNGVSNIATHLNGVKNFEIDFKKFSFDETSHLNRFIDYEHYKTKRSLVQKLFVEPNNPLSLFRNVIDNGYIKVTDSTHSIYKIVVSDFAGNKAQVHISIDGEKQSLPEKNTNFEVNPDLRYVYANQATIIEDQHVSVNIPANTFYDDVNLKFKVSGDTLKLHEDIIPLQNNIGIHYDVSGYDDVDKNKLFIARLVGYRKNALHLPTMKVNNTLSAYSKTLGEFTLKYDTKAPQVAPINWQNGKWLSNYRYLKIKITDDLSGISSYRATVNGKFILLEYDYKTNTLTHDFNDNVVTDTRNELKLIVVDNVGNSTTFEATFFRK</sequence>
<feature type="domain" description="M23ase beta-sheet core" evidence="1">
    <location>
        <begin position="47"/>
        <end position="114"/>
    </location>
</feature>
<accession>A0A506PJD0</accession>
<dbReference type="OrthoDB" id="9810477at2"/>
<reference evidence="2 3" key="1">
    <citation type="submission" date="2019-06" db="EMBL/GenBank/DDBJ databases">
        <title>Flavobacteriaceae Paucihalobacterium erythroidium CWB-1, complete genome.</title>
        <authorList>
            <person name="Wu S."/>
        </authorList>
    </citation>
    <scope>NUCLEOTIDE SEQUENCE [LARGE SCALE GENOMIC DNA]</scope>
    <source>
        <strain evidence="2 3">CWB-1</strain>
    </source>
</reference>
<dbReference type="InterPro" id="IPR011055">
    <property type="entry name" value="Dup_hybrid_motif"/>
</dbReference>
<comment type="caution">
    <text evidence="2">The sequence shown here is derived from an EMBL/GenBank/DDBJ whole genome shotgun (WGS) entry which is preliminary data.</text>
</comment>
<keyword evidence="3" id="KW-1185">Reference proteome</keyword>
<evidence type="ECO:0000313" key="2">
    <source>
        <dbReference type="EMBL" id="TPV32490.1"/>
    </source>
</evidence>
<dbReference type="PANTHER" id="PTHR21666:SF285">
    <property type="entry name" value="M23 FAMILY METALLOPEPTIDASE"/>
    <property type="match status" value="1"/>
</dbReference>
<dbReference type="GO" id="GO:0004222">
    <property type="term" value="F:metalloendopeptidase activity"/>
    <property type="evidence" value="ECO:0007669"/>
    <property type="project" value="TreeGrafter"/>
</dbReference>
<dbReference type="SUPFAM" id="SSF51261">
    <property type="entry name" value="Duplicated hybrid motif"/>
    <property type="match status" value="1"/>
</dbReference>
<dbReference type="PANTHER" id="PTHR21666">
    <property type="entry name" value="PEPTIDASE-RELATED"/>
    <property type="match status" value="1"/>
</dbReference>
<gene>
    <name evidence="2" type="ORF">FJ651_13095</name>
</gene>
<evidence type="ECO:0000313" key="3">
    <source>
        <dbReference type="Proteomes" id="UP000317332"/>
    </source>
</evidence>
<dbReference type="InterPro" id="IPR050570">
    <property type="entry name" value="Cell_wall_metabolism_enzyme"/>
</dbReference>
<organism evidence="2 3">
    <name type="scientific">Paucihalobacter ruber</name>
    <dbReference type="NCBI Taxonomy" id="2567861"/>
    <lineage>
        <taxon>Bacteria</taxon>
        <taxon>Pseudomonadati</taxon>
        <taxon>Bacteroidota</taxon>
        <taxon>Flavobacteriia</taxon>
        <taxon>Flavobacteriales</taxon>
        <taxon>Flavobacteriaceae</taxon>
        <taxon>Paucihalobacter</taxon>
    </lineage>
</organism>
<dbReference type="EMBL" id="VHIQ01000006">
    <property type="protein sequence ID" value="TPV32490.1"/>
    <property type="molecule type" value="Genomic_DNA"/>
</dbReference>
<dbReference type="Pfam" id="PF01551">
    <property type="entry name" value="Peptidase_M23"/>
    <property type="match status" value="2"/>
</dbReference>
<dbReference type="InterPro" id="IPR016047">
    <property type="entry name" value="M23ase_b-sheet_dom"/>
</dbReference>
<dbReference type="CDD" id="cd12797">
    <property type="entry name" value="M23_peptidase"/>
    <property type="match status" value="1"/>
</dbReference>
<evidence type="ECO:0000259" key="1">
    <source>
        <dbReference type="Pfam" id="PF01551"/>
    </source>
</evidence>